<evidence type="ECO:0000256" key="12">
    <source>
        <dbReference type="ARBA" id="ARBA00023125"/>
    </source>
</evidence>
<dbReference type="GO" id="GO:0006281">
    <property type="term" value="P:DNA repair"/>
    <property type="evidence" value="ECO:0007669"/>
    <property type="project" value="UniProtKB-KW"/>
</dbReference>
<protein>
    <recommendedName>
        <fullName evidence="14">UvrA DNA-binding domain-containing protein</fullName>
    </recommendedName>
</protein>
<dbReference type="KEGG" id="cheb:HH215_06865"/>
<dbReference type="Proteomes" id="UP000502248">
    <property type="component" value="Chromosome"/>
</dbReference>
<keyword evidence="9" id="KW-0862">Zinc</keyword>
<accession>A0A7Z2ZKK2</accession>
<evidence type="ECO:0000256" key="4">
    <source>
        <dbReference type="ARBA" id="ARBA00022737"/>
    </source>
</evidence>
<evidence type="ECO:0000256" key="7">
    <source>
        <dbReference type="ARBA" id="ARBA00022769"/>
    </source>
</evidence>
<evidence type="ECO:0000256" key="2">
    <source>
        <dbReference type="ARBA" id="ARBA00022490"/>
    </source>
</evidence>
<evidence type="ECO:0000256" key="6">
    <source>
        <dbReference type="ARBA" id="ARBA00022763"/>
    </source>
</evidence>
<gene>
    <name evidence="15" type="ORF">HH215_06865</name>
</gene>
<keyword evidence="8" id="KW-0863">Zinc-finger</keyword>
<organism evidence="15 16">
    <name type="scientific">Cohnella herbarum</name>
    <dbReference type="NCBI Taxonomy" id="2728023"/>
    <lineage>
        <taxon>Bacteria</taxon>
        <taxon>Bacillati</taxon>
        <taxon>Bacillota</taxon>
        <taxon>Bacilli</taxon>
        <taxon>Bacillales</taxon>
        <taxon>Paenibacillaceae</taxon>
        <taxon>Cohnella</taxon>
    </lineage>
</organism>
<keyword evidence="11" id="KW-0267">Excision nuclease</keyword>
<dbReference type="RefSeq" id="WP_169279221.1">
    <property type="nucleotide sequence ID" value="NZ_CP051680.1"/>
</dbReference>
<evidence type="ECO:0000256" key="1">
    <source>
        <dbReference type="ARBA" id="ARBA00004496"/>
    </source>
</evidence>
<dbReference type="GO" id="GO:0005524">
    <property type="term" value="F:ATP binding"/>
    <property type="evidence" value="ECO:0007669"/>
    <property type="project" value="UniProtKB-KW"/>
</dbReference>
<evidence type="ECO:0000259" key="14">
    <source>
        <dbReference type="Pfam" id="PF17755"/>
    </source>
</evidence>
<evidence type="ECO:0000256" key="3">
    <source>
        <dbReference type="ARBA" id="ARBA00022723"/>
    </source>
</evidence>
<dbReference type="Gene3D" id="1.20.1580.10">
    <property type="entry name" value="ABC transporter ATPase like domain"/>
    <property type="match status" value="1"/>
</dbReference>
<proteinExistence type="predicted"/>
<feature type="domain" description="UvrA DNA-binding" evidence="14">
    <location>
        <begin position="67"/>
        <end position="142"/>
    </location>
</feature>
<dbReference type="GO" id="GO:0008270">
    <property type="term" value="F:zinc ion binding"/>
    <property type="evidence" value="ECO:0007669"/>
    <property type="project" value="UniProtKB-KW"/>
</dbReference>
<dbReference type="Pfam" id="PF17755">
    <property type="entry name" value="UvrA_DNA-bind"/>
    <property type="match status" value="1"/>
</dbReference>
<dbReference type="GO" id="GO:0003677">
    <property type="term" value="F:DNA binding"/>
    <property type="evidence" value="ECO:0007669"/>
    <property type="project" value="UniProtKB-KW"/>
</dbReference>
<dbReference type="Gene3D" id="1.10.8.280">
    <property type="entry name" value="ABC transporter ATPase domain-like"/>
    <property type="match status" value="1"/>
</dbReference>
<evidence type="ECO:0000313" key="16">
    <source>
        <dbReference type="Proteomes" id="UP000502248"/>
    </source>
</evidence>
<dbReference type="PANTHER" id="PTHR43152:SF3">
    <property type="entry name" value="UVRABC SYSTEM PROTEIN A"/>
    <property type="match status" value="1"/>
</dbReference>
<keyword evidence="13" id="KW-0234">DNA repair</keyword>
<evidence type="ECO:0000256" key="8">
    <source>
        <dbReference type="ARBA" id="ARBA00022771"/>
    </source>
</evidence>
<evidence type="ECO:0000256" key="11">
    <source>
        <dbReference type="ARBA" id="ARBA00022881"/>
    </source>
</evidence>
<keyword evidence="4" id="KW-0677">Repeat</keyword>
<keyword evidence="6" id="KW-0227">DNA damage</keyword>
<evidence type="ECO:0000256" key="9">
    <source>
        <dbReference type="ARBA" id="ARBA00022833"/>
    </source>
</evidence>
<comment type="subcellular location">
    <subcellularLocation>
        <location evidence="1">Cytoplasm</location>
    </subcellularLocation>
</comment>
<dbReference type="GO" id="GO:0004518">
    <property type="term" value="F:nuclease activity"/>
    <property type="evidence" value="ECO:0007669"/>
    <property type="project" value="UniProtKB-KW"/>
</dbReference>
<evidence type="ECO:0000256" key="5">
    <source>
        <dbReference type="ARBA" id="ARBA00022741"/>
    </source>
</evidence>
<keyword evidence="3" id="KW-0479">Metal-binding</keyword>
<keyword evidence="7" id="KW-0228">DNA excision</keyword>
<sequence>MNRSYTPVRPFNPKRPGALVGVIMSVSEYLGALYGSIAEKREVGSYGPCAECGGTVTSTEINPDRMIVPELSLKNGAVLLWAGTDCAPVPRIRQLATMLGIDYLRPLEEQDRQFISVLLYGYDKEPVSFVHNKRLRTDYYRGCVSDLQTMIDARTTSKGNLRMISFFSKHSECPACVGTGMSKGVLDIHISGYTLAEAYKLQLPEMLSFIKNLPQSMDAHEFEIIGPIVSHLEPMLLYLSTIGLRRLPLALVGKHMFGKLCET</sequence>
<dbReference type="InterPro" id="IPR041552">
    <property type="entry name" value="UvrA_DNA-bd"/>
</dbReference>
<keyword evidence="2" id="KW-0963">Cytoplasm</keyword>
<dbReference type="EMBL" id="CP051680">
    <property type="protein sequence ID" value="QJD82925.1"/>
    <property type="molecule type" value="Genomic_DNA"/>
</dbReference>
<keyword evidence="16" id="KW-1185">Reference proteome</keyword>
<dbReference type="PANTHER" id="PTHR43152">
    <property type="entry name" value="UVRABC SYSTEM PROTEIN A"/>
    <property type="match status" value="1"/>
</dbReference>
<dbReference type="GO" id="GO:0005737">
    <property type="term" value="C:cytoplasm"/>
    <property type="evidence" value="ECO:0007669"/>
    <property type="project" value="UniProtKB-SubCell"/>
</dbReference>
<evidence type="ECO:0000313" key="15">
    <source>
        <dbReference type="EMBL" id="QJD82925.1"/>
    </source>
</evidence>
<reference evidence="15 16" key="1">
    <citation type="submission" date="2020-04" db="EMBL/GenBank/DDBJ databases">
        <title>Genome sequencing of novel species.</title>
        <authorList>
            <person name="Heo J."/>
            <person name="Kim S.-J."/>
            <person name="Kim J.-S."/>
            <person name="Hong S.-B."/>
            <person name="Kwon S.-W."/>
        </authorList>
    </citation>
    <scope>NUCLEOTIDE SEQUENCE [LARGE SCALE GENOMIC DNA]</scope>
    <source>
        <strain evidence="15 16">MFER-1</strain>
    </source>
</reference>
<dbReference type="AlphaFoldDB" id="A0A7Z2ZKK2"/>
<evidence type="ECO:0000256" key="13">
    <source>
        <dbReference type="ARBA" id="ARBA00023204"/>
    </source>
</evidence>
<name>A0A7Z2ZKK2_9BACL</name>
<keyword evidence="12" id="KW-0238">DNA-binding</keyword>
<keyword evidence="10" id="KW-0067">ATP-binding</keyword>
<evidence type="ECO:0000256" key="10">
    <source>
        <dbReference type="ARBA" id="ARBA00022840"/>
    </source>
</evidence>
<keyword evidence="5" id="KW-0547">Nucleotide-binding</keyword>